<evidence type="ECO:0000256" key="2">
    <source>
        <dbReference type="ARBA" id="ARBA00022448"/>
    </source>
</evidence>
<sequence length="353" mass="37601">MKLHAVPVRASDMLPRLGRLVIVILGTLFLLAGPLPAAESDHGHDEDIEHRAEEQDKHEDPGEHEEGDTDLHEGESDATVRLSSRGQELGGIKVAKVAKVVVGRSVVLPGEVGFNEDLRVHVTPRYGCVIREMHATLGTRVEKDDVLAVVESNENLTSYEVRAPLSGRVVAREGAVGAYASEETTLFTVADLSTVWIDLVVYPRHLADVREGARAVVRSVGSPQSATGTISYVAPVFDRERRVALARVVLPNPDGQWRPGMFVRAEVSVGGGDQVTAVESEAVQRLDEKAVVFVPVGDSLFRAVPVTVGATGPTHTEIKAGLVPGDAYVAAGAFELKAKLVTSSLGGHAGHGH</sequence>
<dbReference type="AlphaFoldDB" id="A0A938BS72"/>
<organism evidence="7 8">
    <name type="scientific">candidate division WOR-3 bacterium</name>
    <dbReference type="NCBI Taxonomy" id="2052148"/>
    <lineage>
        <taxon>Bacteria</taxon>
        <taxon>Bacteria division WOR-3</taxon>
    </lineage>
</organism>
<dbReference type="InterPro" id="IPR058647">
    <property type="entry name" value="BSH_CzcB-like"/>
</dbReference>
<feature type="domain" description="CzcB-like C-terminal circularly permuted SH3-like" evidence="6">
    <location>
        <begin position="277"/>
        <end position="337"/>
    </location>
</feature>
<dbReference type="SUPFAM" id="SSF111369">
    <property type="entry name" value="HlyD-like secretion proteins"/>
    <property type="match status" value="1"/>
</dbReference>
<dbReference type="PANTHER" id="PTHR30097:SF4">
    <property type="entry name" value="SLR6042 PROTEIN"/>
    <property type="match status" value="1"/>
</dbReference>
<feature type="domain" description="CusB-like beta-barrel" evidence="4">
    <location>
        <begin position="194"/>
        <end position="267"/>
    </location>
</feature>
<evidence type="ECO:0000256" key="1">
    <source>
        <dbReference type="ARBA" id="ARBA00009477"/>
    </source>
</evidence>
<evidence type="ECO:0000259" key="4">
    <source>
        <dbReference type="Pfam" id="PF25954"/>
    </source>
</evidence>
<dbReference type="GO" id="GO:0030288">
    <property type="term" value="C:outer membrane-bounded periplasmic space"/>
    <property type="evidence" value="ECO:0007669"/>
    <property type="project" value="TreeGrafter"/>
</dbReference>
<protein>
    <submittedName>
        <fullName evidence="7">Efflux RND transporter periplasmic adaptor subunit</fullName>
    </submittedName>
</protein>
<proteinExistence type="inferred from homology"/>
<evidence type="ECO:0000259" key="5">
    <source>
        <dbReference type="Pfam" id="PF25973"/>
    </source>
</evidence>
<dbReference type="Proteomes" id="UP000779900">
    <property type="component" value="Unassembled WGS sequence"/>
</dbReference>
<accession>A0A938BS72</accession>
<dbReference type="Gene3D" id="2.40.50.100">
    <property type="match status" value="1"/>
</dbReference>
<dbReference type="Pfam" id="PF25954">
    <property type="entry name" value="Beta-barrel_RND_2"/>
    <property type="match status" value="1"/>
</dbReference>
<keyword evidence="2" id="KW-0813">Transport</keyword>
<dbReference type="GO" id="GO:0015679">
    <property type="term" value="P:plasma membrane copper ion transport"/>
    <property type="evidence" value="ECO:0007669"/>
    <property type="project" value="TreeGrafter"/>
</dbReference>
<dbReference type="GO" id="GO:0060003">
    <property type="term" value="P:copper ion export"/>
    <property type="evidence" value="ECO:0007669"/>
    <property type="project" value="TreeGrafter"/>
</dbReference>
<dbReference type="Pfam" id="PF25975">
    <property type="entry name" value="CzcB_C"/>
    <property type="match status" value="1"/>
</dbReference>
<comment type="caution">
    <text evidence="7">The sequence shown here is derived from an EMBL/GenBank/DDBJ whole genome shotgun (WGS) entry which is preliminary data.</text>
</comment>
<name>A0A938BS72_UNCW3</name>
<evidence type="ECO:0000313" key="7">
    <source>
        <dbReference type="EMBL" id="MBM3330329.1"/>
    </source>
</evidence>
<evidence type="ECO:0000256" key="3">
    <source>
        <dbReference type="SAM" id="MobiDB-lite"/>
    </source>
</evidence>
<dbReference type="InterPro" id="IPR058649">
    <property type="entry name" value="CzcB_C"/>
</dbReference>
<evidence type="ECO:0000313" key="8">
    <source>
        <dbReference type="Proteomes" id="UP000779900"/>
    </source>
</evidence>
<comment type="similarity">
    <text evidence="1">Belongs to the membrane fusion protein (MFP) (TC 8.A.1) family.</text>
</comment>
<dbReference type="InterPro" id="IPR058792">
    <property type="entry name" value="Beta-barrel_RND_2"/>
</dbReference>
<dbReference type="EMBL" id="VGIR01000002">
    <property type="protein sequence ID" value="MBM3330329.1"/>
    <property type="molecule type" value="Genomic_DNA"/>
</dbReference>
<reference evidence="7" key="1">
    <citation type="submission" date="2019-03" db="EMBL/GenBank/DDBJ databases">
        <title>Lake Tanganyika Metagenome-Assembled Genomes (MAGs).</title>
        <authorList>
            <person name="Tran P."/>
        </authorList>
    </citation>
    <scope>NUCLEOTIDE SEQUENCE</scope>
    <source>
        <strain evidence="7">K_DeepCast_150m_m2_040</strain>
    </source>
</reference>
<dbReference type="GO" id="GO:0046914">
    <property type="term" value="F:transition metal ion binding"/>
    <property type="evidence" value="ECO:0007669"/>
    <property type="project" value="TreeGrafter"/>
</dbReference>
<feature type="compositionally biased region" description="Basic and acidic residues" evidence="3">
    <location>
        <begin position="39"/>
        <end position="61"/>
    </location>
</feature>
<feature type="region of interest" description="Disordered" evidence="3">
    <location>
        <begin position="39"/>
        <end position="83"/>
    </location>
</feature>
<dbReference type="NCBIfam" id="TIGR01730">
    <property type="entry name" value="RND_mfp"/>
    <property type="match status" value="1"/>
</dbReference>
<dbReference type="GO" id="GO:0022857">
    <property type="term" value="F:transmembrane transporter activity"/>
    <property type="evidence" value="ECO:0007669"/>
    <property type="project" value="InterPro"/>
</dbReference>
<dbReference type="Gene3D" id="2.40.420.20">
    <property type="match status" value="1"/>
</dbReference>
<evidence type="ECO:0000259" key="6">
    <source>
        <dbReference type="Pfam" id="PF25975"/>
    </source>
</evidence>
<dbReference type="GO" id="GO:0016020">
    <property type="term" value="C:membrane"/>
    <property type="evidence" value="ECO:0007669"/>
    <property type="project" value="InterPro"/>
</dbReference>
<gene>
    <name evidence="7" type="ORF">FJY68_00590</name>
</gene>
<dbReference type="InterPro" id="IPR006143">
    <property type="entry name" value="RND_pump_MFP"/>
</dbReference>
<dbReference type="InterPro" id="IPR051909">
    <property type="entry name" value="MFP_Cation_Efflux"/>
</dbReference>
<dbReference type="Pfam" id="PF25973">
    <property type="entry name" value="BSH_CzcB"/>
    <property type="match status" value="1"/>
</dbReference>
<dbReference type="FunFam" id="2.40.30.170:FF:000010">
    <property type="entry name" value="Efflux RND transporter periplasmic adaptor subunit"/>
    <property type="match status" value="1"/>
</dbReference>
<dbReference type="Gene3D" id="2.40.30.170">
    <property type="match status" value="1"/>
</dbReference>
<feature type="domain" description="CzcB-like barrel-sandwich hybrid" evidence="5">
    <location>
        <begin position="120"/>
        <end position="191"/>
    </location>
</feature>
<dbReference type="PANTHER" id="PTHR30097">
    <property type="entry name" value="CATION EFFLUX SYSTEM PROTEIN CUSB"/>
    <property type="match status" value="1"/>
</dbReference>